<dbReference type="EMBL" id="VOSL01000031">
    <property type="protein sequence ID" value="TXD39625.1"/>
    <property type="molecule type" value="Genomic_DNA"/>
</dbReference>
<comment type="caution">
    <text evidence="1">The sequence shown here is derived from an EMBL/GenBank/DDBJ whole genome shotgun (WGS) entry which is preliminary data.</text>
</comment>
<dbReference type="AlphaFoldDB" id="A0A5C6XMX8"/>
<evidence type="ECO:0000313" key="1">
    <source>
        <dbReference type="EMBL" id="TXD39625.1"/>
    </source>
</evidence>
<accession>A0A5C6XMX8</accession>
<reference evidence="1 2" key="1">
    <citation type="submission" date="2019-08" db="EMBL/GenBank/DDBJ databases">
        <title>Bradymonadales sp. TMQ2.</title>
        <authorList>
            <person name="Liang Q."/>
        </authorList>
    </citation>
    <scope>NUCLEOTIDE SEQUENCE [LARGE SCALE GENOMIC DNA]</scope>
    <source>
        <strain evidence="1 2">TMQ2</strain>
    </source>
</reference>
<protein>
    <submittedName>
        <fullName evidence="1">Uncharacterized protein</fullName>
    </submittedName>
</protein>
<name>A0A5C6XMX8_9DELT</name>
<proteinExistence type="predicted"/>
<organism evidence="1 2">
    <name type="scientific">Lujinxingia vulgaris</name>
    <dbReference type="NCBI Taxonomy" id="2600176"/>
    <lineage>
        <taxon>Bacteria</taxon>
        <taxon>Deltaproteobacteria</taxon>
        <taxon>Bradymonadales</taxon>
        <taxon>Lujinxingiaceae</taxon>
        <taxon>Lujinxingia</taxon>
    </lineage>
</organism>
<evidence type="ECO:0000313" key="2">
    <source>
        <dbReference type="Proteomes" id="UP000321046"/>
    </source>
</evidence>
<sequence length="340" mass="37021">MAQASGTQCLFTTDFIDAGNASLWQDTVANPGWRSIQAAKEPGVDFNIRIDADALNNGVIPTAPGQGHYKSEEDYLDTLSTLLGVDVQTTTFFLSVEGSTIKSDGDYLLDTSTGVFIYDALTDEKGRIYIDGVDMTAQYINPDRFHDYDIDYSKLNSTQLAQVNTLNSPPITAFNLNPLTQLVDSATLFTSSGAWRADLNKFYSPFYVGYPDAVYNSEAYAQIKNVTNCYQYNVAPCTYVVAGTTPITWERSCSTAETLSLEMNVFAATQTQPQIAYRITSANNARALDLSFVKVASANTPANNTESCTKGNALFEFGTPNEEDKDNVKTNGAAYADCPG</sequence>
<dbReference type="Proteomes" id="UP000321046">
    <property type="component" value="Unassembled WGS sequence"/>
</dbReference>
<gene>
    <name evidence="1" type="ORF">FRC96_06780</name>
</gene>
<dbReference type="RefSeq" id="WP_146973750.1">
    <property type="nucleotide sequence ID" value="NZ_VOSL01000031.1"/>
</dbReference>